<organism evidence="2 3">
    <name type="scientific">Maridesulfovibrio salexigens (strain ATCC 14822 / DSM 2638 / NCIMB 8403 / VKM B-1763)</name>
    <name type="common">Desulfovibrio salexigens</name>
    <dbReference type="NCBI Taxonomy" id="526222"/>
    <lineage>
        <taxon>Bacteria</taxon>
        <taxon>Pseudomonadati</taxon>
        <taxon>Thermodesulfobacteriota</taxon>
        <taxon>Desulfovibrionia</taxon>
        <taxon>Desulfovibrionales</taxon>
        <taxon>Desulfovibrionaceae</taxon>
        <taxon>Maridesulfovibrio</taxon>
    </lineage>
</organism>
<dbReference type="HOGENOM" id="CLU_653344_0_0_7"/>
<dbReference type="RefSeq" id="WP_012765842.1">
    <property type="nucleotide sequence ID" value="NC_012881.1"/>
</dbReference>
<dbReference type="AlphaFoldDB" id="C6BW72"/>
<dbReference type="EMBL" id="CP001649">
    <property type="protein sequence ID" value="ACS78316.1"/>
    <property type="molecule type" value="Genomic_DNA"/>
</dbReference>
<feature type="domain" description="Biotin-protein ligase N-terminal" evidence="1">
    <location>
        <begin position="48"/>
        <end position="89"/>
    </location>
</feature>
<dbReference type="KEGG" id="dsa:Desal_0249"/>
<reference evidence="2 3" key="1">
    <citation type="submission" date="2009-06" db="EMBL/GenBank/DDBJ databases">
        <title>Complete sequence of Desulfovibrio salexigens DSM 2638.</title>
        <authorList>
            <consortium name="US DOE Joint Genome Institute"/>
            <person name="Lucas S."/>
            <person name="Copeland A."/>
            <person name="Lapidus A."/>
            <person name="Glavina del Rio T."/>
            <person name="Tice H."/>
            <person name="Bruce D."/>
            <person name="Goodwin L."/>
            <person name="Pitluck S."/>
            <person name="Munk A.C."/>
            <person name="Brettin T."/>
            <person name="Detter J.C."/>
            <person name="Han C."/>
            <person name="Tapia R."/>
            <person name="Larimer F."/>
            <person name="Land M."/>
            <person name="Hauser L."/>
            <person name="Kyrpides N."/>
            <person name="Anderson I."/>
            <person name="Wall J.D."/>
            <person name="Arkin A.P."/>
            <person name="Dehal P."/>
            <person name="Chivian D."/>
            <person name="Giles B."/>
            <person name="Hazen T.C."/>
        </authorList>
    </citation>
    <scope>NUCLEOTIDE SEQUENCE [LARGE SCALE GENOMIC DNA]</scope>
    <source>
        <strain evidence="3">ATCC 14822 / DSM 2638 / NCIMB 8403 / VKM B-1763</strain>
    </source>
</reference>
<gene>
    <name evidence="2" type="ordered locus">Desal_0249</name>
</gene>
<name>C6BW72_MARSD</name>
<dbReference type="InterPro" id="IPR019197">
    <property type="entry name" value="Biotin-prot_ligase_N"/>
</dbReference>
<dbReference type="Proteomes" id="UP000002601">
    <property type="component" value="Chromosome"/>
</dbReference>
<sequence length="414" mass="45815">MSSIYILWDDSHIWGLLVKRALEAWNIDHELVRGHQIAQGLLSGKPPAALIVPGGWAKGKAKHLGGPGIVEIQKYVGEGGNYLGFCGGAGLGLSGAGGLCLSCWQRKGFENRLHHFLSGHINVKLDQSNPLVPDSLGESALIPVWWPGQFSPNKCDSTTALGRYREPGNDFWVADLRISSLPEGTLNDWHNMYGISLLPEFLHDRPAVVCGQTGKGQFILSYPHLETPASAEANIWLSHILDCMLGQETQDRPTLPAWELADTPTNWEDPDLVSVRKSLEQIIATGQGHFLLFWRNPWLLGWRRGIPGAALNSLYALICKVTSMEPNDASIEKWNSCKGEFMKYMSIFEEGVTGYLLAERFAMTMRTLEPHSIFPKALREQRNGLFGPPPGAGGIYAKLLSILEELVWTMHKAK</sequence>
<proteinExistence type="predicted"/>
<protein>
    <recommendedName>
        <fullName evidence="1">Biotin-protein ligase N-terminal domain-containing protein</fullName>
    </recommendedName>
</protein>
<evidence type="ECO:0000313" key="2">
    <source>
        <dbReference type="EMBL" id="ACS78316.1"/>
    </source>
</evidence>
<evidence type="ECO:0000259" key="1">
    <source>
        <dbReference type="Pfam" id="PF09825"/>
    </source>
</evidence>
<accession>C6BW72</accession>
<dbReference type="STRING" id="526222.Desal_0249"/>
<dbReference type="OrthoDB" id="5464482at2"/>
<dbReference type="eggNOG" id="COG4285">
    <property type="taxonomic scope" value="Bacteria"/>
</dbReference>
<keyword evidence="3" id="KW-1185">Reference proteome</keyword>
<dbReference type="Pfam" id="PF09825">
    <property type="entry name" value="BPL_N"/>
    <property type="match status" value="1"/>
</dbReference>
<evidence type="ECO:0000313" key="3">
    <source>
        <dbReference type="Proteomes" id="UP000002601"/>
    </source>
</evidence>